<feature type="region of interest" description="Disordered" evidence="1">
    <location>
        <begin position="147"/>
        <end position="167"/>
    </location>
</feature>
<sequence length="167" mass="18659">MTFFSRIPVSSQLVRLSETVAARCSQGARNEQGRVTMGSFRHLFKAIRNLDLRSFSASDNTPETQFRYAYICSTLHDLRTTHLHHPRKLAKVEKVQQAFNEVMCGDPGKRPAKRAGAPVTHYLRGLREDARINFAAEFDGVHGGIHVGEGARQPRRARFGASGHQSS</sequence>
<dbReference type="EMBL" id="CABPST010000004">
    <property type="protein sequence ID" value="VVE88129.1"/>
    <property type="molecule type" value="Genomic_DNA"/>
</dbReference>
<accession>A0A5E5BQI8</accession>
<organism evidence="2 3">
    <name type="scientific">Pandoraea bronchicola</name>
    <dbReference type="NCBI Taxonomy" id="2508287"/>
    <lineage>
        <taxon>Bacteria</taxon>
        <taxon>Pseudomonadati</taxon>
        <taxon>Pseudomonadota</taxon>
        <taxon>Betaproteobacteria</taxon>
        <taxon>Burkholderiales</taxon>
        <taxon>Burkholderiaceae</taxon>
        <taxon>Pandoraea</taxon>
    </lineage>
</organism>
<evidence type="ECO:0000313" key="2">
    <source>
        <dbReference type="EMBL" id="VVE88129.1"/>
    </source>
</evidence>
<gene>
    <name evidence="2" type="ORF">PBR20603_02077</name>
</gene>
<dbReference type="Proteomes" id="UP000382040">
    <property type="component" value="Unassembled WGS sequence"/>
</dbReference>
<protein>
    <submittedName>
        <fullName evidence="2">Uncharacterized protein</fullName>
    </submittedName>
</protein>
<keyword evidence="3" id="KW-1185">Reference proteome</keyword>
<dbReference type="AlphaFoldDB" id="A0A5E5BQI8"/>
<evidence type="ECO:0000313" key="3">
    <source>
        <dbReference type="Proteomes" id="UP000382040"/>
    </source>
</evidence>
<reference evidence="2 3" key="1">
    <citation type="submission" date="2019-08" db="EMBL/GenBank/DDBJ databases">
        <authorList>
            <person name="Peeters C."/>
        </authorList>
    </citation>
    <scope>NUCLEOTIDE SEQUENCE [LARGE SCALE GENOMIC DNA]</scope>
    <source>
        <strain evidence="2 3">LMG 20603</strain>
    </source>
</reference>
<proteinExistence type="predicted"/>
<evidence type="ECO:0000256" key="1">
    <source>
        <dbReference type="SAM" id="MobiDB-lite"/>
    </source>
</evidence>
<name>A0A5E5BQI8_9BURK</name>